<dbReference type="RefSeq" id="WP_045170438.1">
    <property type="nucleotide sequence ID" value="NZ_CP113865.1"/>
</dbReference>
<sequence length="109" mass="11834">MKLIVAIIQNEDVGRLLDSLQKEGIMATKLSTSGGFLRSGNTTLLIGVEDDRVGEVIDLISQKCKTRKQLVSSPVTNNPSVGAYIPYPIEITIGGATVFVINIERFEKV</sequence>
<dbReference type="PANTHER" id="PTHR38456:SF1">
    <property type="entry name" value="CYCLIC DI-AMP RECEPTOR A"/>
    <property type="match status" value="1"/>
</dbReference>
<dbReference type="InterPro" id="IPR015867">
    <property type="entry name" value="N-reg_PII/ATP_PRibTrfase_C"/>
</dbReference>
<evidence type="ECO:0000313" key="2">
    <source>
        <dbReference type="Proteomes" id="UP001164909"/>
    </source>
</evidence>
<protein>
    <submittedName>
        <fullName evidence="1">Cyclic-di-AMP receptor</fullName>
    </submittedName>
</protein>
<evidence type="ECO:0000313" key="1">
    <source>
        <dbReference type="EMBL" id="WAM34236.1"/>
    </source>
</evidence>
<dbReference type="EMBL" id="CP113865">
    <property type="protein sequence ID" value="WAM34236.1"/>
    <property type="molecule type" value="Genomic_DNA"/>
</dbReference>
<gene>
    <name evidence="1" type="ORF">OTK00_000416</name>
</gene>
<dbReference type="SUPFAM" id="SSF54913">
    <property type="entry name" value="GlnB-like"/>
    <property type="match status" value="1"/>
</dbReference>
<dbReference type="PANTHER" id="PTHR38456">
    <property type="entry name" value="CYCLIC DI-AMP RECEPTOR A"/>
    <property type="match status" value="1"/>
</dbReference>
<reference evidence="1" key="1">
    <citation type="submission" date="2022-12" db="EMBL/GenBank/DDBJ databases">
        <authorList>
            <person name="Bing R.G."/>
            <person name="Willard D.J."/>
            <person name="Manesh M.J.H."/>
            <person name="Laemthong T."/>
            <person name="Crosby J.R."/>
            <person name="Kelly R.M."/>
        </authorList>
    </citation>
    <scope>NUCLEOTIDE SEQUENCE</scope>
    <source>
        <strain evidence="1">DSM 8990</strain>
    </source>
</reference>
<keyword evidence="1" id="KW-0675">Receptor</keyword>
<dbReference type="Proteomes" id="UP001164909">
    <property type="component" value="Chromosome"/>
</dbReference>
<dbReference type="Pfam" id="PF06153">
    <property type="entry name" value="CdAMP_rec"/>
    <property type="match status" value="1"/>
</dbReference>
<organism evidence="1 2">
    <name type="scientific">Caldicellulosiruptor morganii</name>
    <dbReference type="NCBI Taxonomy" id="1387555"/>
    <lineage>
        <taxon>Bacteria</taxon>
        <taxon>Bacillati</taxon>
        <taxon>Bacillota</taxon>
        <taxon>Bacillota incertae sedis</taxon>
        <taxon>Caldicellulosiruptorales</taxon>
        <taxon>Caldicellulosiruptoraceae</taxon>
        <taxon>Caldicellulosiruptor</taxon>
    </lineage>
</organism>
<dbReference type="Gene3D" id="3.30.70.120">
    <property type="match status" value="1"/>
</dbReference>
<name>A0ABY7BRJ5_9FIRM</name>
<proteinExistence type="predicted"/>
<dbReference type="InterPro" id="IPR010375">
    <property type="entry name" value="CdAMP_rec"/>
</dbReference>
<dbReference type="InterPro" id="IPR011322">
    <property type="entry name" value="N-reg_PII-like_a/b"/>
</dbReference>
<keyword evidence="2" id="KW-1185">Reference proteome</keyword>
<accession>A0ABY7BRJ5</accession>